<evidence type="ECO:0000256" key="3">
    <source>
        <dbReference type="ARBA" id="ARBA00023274"/>
    </source>
</evidence>
<protein>
    <recommendedName>
        <fullName evidence="4">Small ribosomal subunit protein uS2c</fullName>
    </recommendedName>
</protein>
<dbReference type="InterPro" id="IPR018130">
    <property type="entry name" value="Ribosomal_uS2_CS"/>
</dbReference>
<gene>
    <name evidence="4" type="primary">rps2</name>
</gene>
<evidence type="ECO:0000256" key="1">
    <source>
        <dbReference type="ARBA" id="ARBA00006242"/>
    </source>
</evidence>
<dbReference type="PROSITE" id="PS00963">
    <property type="entry name" value="RIBOSOMAL_S2_2"/>
    <property type="match status" value="1"/>
</dbReference>
<dbReference type="HAMAP" id="MF_00291_B">
    <property type="entry name" value="Ribosomal_uS2_B"/>
    <property type="match status" value="1"/>
</dbReference>
<reference evidence="6" key="1">
    <citation type="journal article" date="2018" name="Sci. Rep.">
        <title>Dynamic evolution of inverted repeats in Euglenophyta plastid genomes.</title>
        <authorList>
            <person name="Karnkowska A."/>
            <person name="Bennett M.S."/>
            <person name="Triemer R.E."/>
        </authorList>
    </citation>
    <scope>NUCLEOTIDE SEQUENCE</scope>
</reference>
<dbReference type="PANTHER" id="PTHR12534:SF0">
    <property type="entry name" value="SMALL RIBOSOMAL SUBUNIT PROTEIN US2M"/>
    <property type="match status" value="1"/>
</dbReference>
<dbReference type="PROSITE" id="PS00962">
    <property type="entry name" value="RIBOSOMAL_S2_1"/>
    <property type="match status" value="1"/>
</dbReference>
<keyword evidence="2 4" id="KW-0689">Ribosomal protein</keyword>
<evidence type="ECO:0000256" key="5">
    <source>
        <dbReference type="RuleBase" id="RU003631"/>
    </source>
</evidence>
<evidence type="ECO:0000256" key="2">
    <source>
        <dbReference type="ARBA" id="ARBA00022980"/>
    </source>
</evidence>
<evidence type="ECO:0000313" key="6">
    <source>
        <dbReference type="EMBL" id="AYQ93614.1"/>
    </source>
</evidence>
<dbReference type="AlphaFoldDB" id="A0A3G3LLL8"/>
<dbReference type="PANTHER" id="PTHR12534">
    <property type="entry name" value="30S RIBOSOMAL PROTEIN S2 PROKARYOTIC AND ORGANELLAR"/>
    <property type="match status" value="1"/>
</dbReference>
<proteinExistence type="inferred from homology"/>
<dbReference type="GO" id="GO:0009507">
    <property type="term" value="C:chloroplast"/>
    <property type="evidence" value="ECO:0007669"/>
    <property type="project" value="UniProtKB-SubCell"/>
</dbReference>
<keyword evidence="6" id="KW-0150">Chloroplast</keyword>
<dbReference type="EMBL" id="MH898672">
    <property type="protein sequence ID" value="AYQ93614.1"/>
    <property type="molecule type" value="Genomic_DNA"/>
</dbReference>
<dbReference type="Pfam" id="PF00318">
    <property type="entry name" value="Ribosomal_S2"/>
    <property type="match status" value="1"/>
</dbReference>
<dbReference type="GO" id="GO:0006412">
    <property type="term" value="P:translation"/>
    <property type="evidence" value="ECO:0007669"/>
    <property type="project" value="UniProtKB-UniRule"/>
</dbReference>
<keyword evidence="3 4" id="KW-0687">Ribonucleoprotein</keyword>
<comment type="similarity">
    <text evidence="1 4 5">Belongs to the universal ribosomal protein uS2 family.</text>
</comment>
<accession>A0A3G3LLL8</accession>
<dbReference type="Gene3D" id="1.10.287.610">
    <property type="entry name" value="Helix hairpin bin"/>
    <property type="match status" value="1"/>
</dbReference>
<keyword evidence="6" id="KW-0934">Plastid</keyword>
<dbReference type="InterPro" id="IPR023591">
    <property type="entry name" value="Ribosomal_uS2_flav_dom_sf"/>
</dbReference>
<name>A0A3G3LLL8_9EUGL</name>
<dbReference type="Gene3D" id="3.40.50.10490">
    <property type="entry name" value="Glucose-6-phosphate isomerase like protein, domain 1"/>
    <property type="match status" value="1"/>
</dbReference>
<dbReference type="CDD" id="cd01425">
    <property type="entry name" value="RPS2"/>
    <property type="match status" value="1"/>
</dbReference>
<dbReference type="PRINTS" id="PR00395">
    <property type="entry name" value="RIBOSOMALS2"/>
</dbReference>
<dbReference type="GO" id="GO:0005763">
    <property type="term" value="C:mitochondrial small ribosomal subunit"/>
    <property type="evidence" value="ECO:0007669"/>
    <property type="project" value="TreeGrafter"/>
</dbReference>
<evidence type="ECO:0000256" key="4">
    <source>
        <dbReference type="HAMAP-Rule" id="MF_00291"/>
    </source>
</evidence>
<dbReference type="InterPro" id="IPR001865">
    <property type="entry name" value="Ribosomal_uS2"/>
</dbReference>
<dbReference type="SUPFAM" id="SSF52313">
    <property type="entry name" value="Ribosomal protein S2"/>
    <property type="match status" value="1"/>
</dbReference>
<organism evidence="6">
    <name type="scientific">Lepocinclis steinii</name>
    <dbReference type="NCBI Taxonomy" id="459226"/>
    <lineage>
        <taxon>Eukaryota</taxon>
        <taxon>Discoba</taxon>
        <taxon>Euglenozoa</taxon>
        <taxon>Euglenida</taxon>
        <taxon>Spirocuta</taxon>
        <taxon>Euglenophyceae</taxon>
        <taxon>Euglenales</taxon>
        <taxon>Phacaceae</taxon>
        <taxon>Lepocinclis</taxon>
    </lineage>
</organism>
<dbReference type="NCBIfam" id="TIGR01011">
    <property type="entry name" value="rpsB_bact"/>
    <property type="match status" value="1"/>
</dbReference>
<geneLocation type="chloroplast" evidence="6"/>
<dbReference type="InterPro" id="IPR005706">
    <property type="entry name" value="Ribosomal_uS2_bac/mit/plastid"/>
</dbReference>
<comment type="subcellular location">
    <subcellularLocation>
        <location evidence="4">Plastid</location>
        <location evidence="4">Chloroplast</location>
    </subcellularLocation>
</comment>
<dbReference type="GO" id="GO:0003735">
    <property type="term" value="F:structural constituent of ribosome"/>
    <property type="evidence" value="ECO:0007669"/>
    <property type="project" value="InterPro"/>
</dbReference>
<sequence length="221" mass="24872">MTNLEDMLNASVHLGHPVKQWNPKMAPFIYGERNGIHLIDIVQTTICLAKANEFIIKSAKENKTFLFVGTKKQFNSTIKTCAINCGSFYITQRWLGGTLTNWTTIKGCINKLKSLDKSNAENKFTKKELLILKKRKDRLERFLHGVKDMNKLPDIVILVGQIKDLNAVKECLKLGIPLISLLDTNCNPNLTDYIIPANDDSVASVSLILNELSKSINEKLN</sequence>